<keyword evidence="2" id="KW-1185">Reference proteome</keyword>
<dbReference type="PANTHER" id="PTHR35450:SF2">
    <property type="entry name" value="REVERSE TRANSCRIPTASE DOMAIN-CONTAINING PROTEIN"/>
    <property type="match status" value="1"/>
</dbReference>
<name>A0AAU9US98_EUPED</name>
<protein>
    <submittedName>
        <fullName evidence="1">Uncharacterized protein</fullName>
    </submittedName>
</protein>
<accession>A0AAU9US98</accession>
<dbReference type="EMBL" id="CAKOGL010000025">
    <property type="protein sequence ID" value="CAH2102280.1"/>
    <property type="molecule type" value="Genomic_DNA"/>
</dbReference>
<proteinExistence type="predicted"/>
<evidence type="ECO:0000313" key="1">
    <source>
        <dbReference type="EMBL" id="CAH2102280.1"/>
    </source>
</evidence>
<gene>
    <name evidence="1" type="ORF">EEDITHA_LOCUS16931</name>
</gene>
<dbReference type="PANTHER" id="PTHR35450">
    <property type="entry name" value="REVERSE TRANSCRIPTASE DOMAIN-CONTAINING PROTEIN"/>
    <property type="match status" value="1"/>
</dbReference>
<dbReference type="AlphaFoldDB" id="A0AAU9US98"/>
<sequence>MNQIAISSKNVADAVRRAPNWKSPGADGLHHYWLKGFSSCKISRHIDEFNILSAAQNGCRGGGRGTKELLLIDSVAGQLVKCNRRNFSAAWIDYKKAFD</sequence>
<organism evidence="1 2">
    <name type="scientific">Euphydryas editha</name>
    <name type="common">Edith's checkerspot</name>
    <dbReference type="NCBI Taxonomy" id="104508"/>
    <lineage>
        <taxon>Eukaryota</taxon>
        <taxon>Metazoa</taxon>
        <taxon>Ecdysozoa</taxon>
        <taxon>Arthropoda</taxon>
        <taxon>Hexapoda</taxon>
        <taxon>Insecta</taxon>
        <taxon>Pterygota</taxon>
        <taxon>Neoptera</taxon>
        <taxon>Endopterygota</taxon>
        <taxon>Lepidoptera</taxon>
        <taxon>Glossata</taxon>
        <taxon>Ditrysia</taxon>
        <taxon>Papilionoidea</taxon>
        <taxon>Nymphalidae</taxon>
        <taxon>Nymphalinae</taxon>
        <taxon>Euphydryas</taxon>
    </lineage>
</organism>
<evidence type="ECO:0000313" key="2">
    <source>
        <dbReference type="Proteomes" id="UP001153954"/>
    </source>
</evidence>
<dbReference type="Proteomes" id="UP001153954">
    <property type="component" value="Unassembled WGS sequence"/>
</dbReference>
<reference evidence="1" key="1">
    <citation type="submission" date="2022-03" db="EMBL/GenBank/DDBJ databases">
        <authorList>
            <person name="Tunstrom K."/>
        </authorList>
    </citation>
    <scope>NUCLEOTIDE SEQUENCE</scope>
</reference>
<comment type="caution">
    <text evidence="1">The sequence shown here is derived from an EMBL/GenBank/DDBJ whole genome shotgun (WGS) entry which is preliminary data.</text>
</comment>